<dbReference type="EMBL" id="BAPF01000057">
    <property type="protein sequence ID" value="GBQ86074.1"/>
    <property type="molecule type" value="Genomic_DNA"/>
</dbReference>
<evidence type="ECO:0000313" key="3">
    <source>
        <dbReference type="Proteomes" id="UP001065047"/>
    </source>
</evidence>
<comment type="caution">
    <text evidence="2">The sequence shown here is derived from an EMBL/GenBank/DDBJ whole genome shotgun (WGS) entry which is preliminary data.</text>
</comment>
<accession>A0ABQ0Q0E4</accession>
<reference evidence="2" key="1">
    <citation type="submission" date="2013-04" db="EMBL/GenBank/DDBJ databases">
        <title>The genome sequencing project of 58 acetic acid bacteria.</title>
        <authorList>
            <person name="Okamoto-Kainuma A."/>
            <person name="Ishikawa M."/>
            <person name="Umino S."/>
            <person name="Koizumi Y."/>
            <person name="Shiwa Y."/>
            <person name="Yoshikawa H."/>
            <person name="Matsutani M."/>
            <person name="Matsushita K."/>
        </authorList>
    </citation>
    <scope>NUCLEOTIDE SEQUENCE</scope>
    <source>
        <strain evidence="2">DSM 14337</strain>
    </source>
</reference>
<evidence type="ECO:0000256" key="1">
    <source>
        <dbReference type="SAM" id="MobiDB-lite"/>
    </source>
</evidence>
<dbReference type="Proteomes" id="UP001065047">
    <property type="component" value="Unassembled WGS sequence"/>
</dbReference>
<protein>
    <submittedName>
        <fullName evidence="2">Uncharacterized protein</fullName>
    </submittedName>
</protein>
<keyword evidence="3" id="KW-1185">Reference proteome</keyword>
<gene>
    <name evidence="2" type="ORF">AA14337_3234</name>
</gene>
<name>A0ABQ0Q0E4_9PROT</name>
<organism evidence="2 3">
    <name type="scientific">Acetobacter malorum DSM 14337</name>
    <dbReference type="NCBI Taxonomy" id="1307910"/>
    <lineage>
        <taxon>Bacteria</taxon>
        <taxon>Pseudomonadati</taxon>
        <taxon>Pseudomonadota</taxon>
        <taxon>Alphaproteobacteria</taxon>
        <taxon>Acetobacterales</taxon>
        <taxon>Acetobacteraceae</taxon>
        <taxon>Acetobacter</taxon>
    </lineage>
</organism>
<feature type="region of interest" description="Disordered" evidence="1">
    <location>
        <begin position="43"/>
        <end position="84"/>
    </location>
</feature>
<evidence type="ECO:0000313" key="2">
    <source>
        <dbReference type="EMBL" id="GBQ86074.1"/>
    </source>
</evidence>
<proteinExistence type="predicted"/>
<sequence length="84" mass="9043">MEISEVASHFPLFGLSLSEFPIPETTDLERMVAIDSIPCLADASARTQPTGPEISNDHQIAPDQNPTPEPVVVPEASPFPDLSM</sequence>